<feature type="compositionally biased region" description="Polar residues" evidence="10">
    <location>
        <begin position="28"/>
        <end position="37"/>
    </location>
</feature>
<feature type="binding site" evidence="9">
    <location>
        <position position="144"/>
    </location>
    <ligand>
        <name>a ribonucleoside 5'-phosphate</name>
        <dbReference type="ChEBI" id="CHEBI:58043"/>
    </ligand>
</feature>
<dbReference type="OrthoDB" id="442176at2759"/>
<feature type="binding site" evidence="9">
    <location>
        <position position="252"/>
    </location>
    <ligand>
        <name>a ribonucleoside 5'-phosphate</name>
        <dbReference type="ChEBI" id="CHEBI:58043"/>
    </ligand>
</feature>
<dbReference type="GO" id="GO:0019205">
    <property type="term" value="F:nucleobase-containing compound kinase activity"/>
    <property type="evidence" value="ECO:0007669"/>
    <property type="project" value="InterPro"/>
</dbReference>
<dbReference type="InterPro" id="IPR000850">
    <property type="entry name" value="Adenylat/UMP-CMP_kin"/>
</dbReference>
<dbReference type="GO" id="GO:0005524">
    <property type="term" value="F:ATP binding"/>
    <property type="evidence" value="ECO:0007669"/>
    <property type="project" value="UniProtKB-KW"/>
</dbReference>
<organism evidence="11 12">
    <name type="scientific">Mucor plumbeus</name>
    <dbReference type="NCBI Taxonomy" id="97098"/>
    <lineage>
        <taxon>Eukaryota</taxon>
        <taxon>Fungi</taxon>
        <taxon>Fungi incertae sedis</taxon>
        <taxon>Mucoromycota</taxon>
        <taxon>Mucoromycotina</taxon>
        <taxon>Mucoromycetes</taxon>
        <taxon>Mucorales</taxon>
        <taxon>Mucorineae</taxon>
        <taxon>Mucoraceae</taxon>
        <taxon>Mucor</taxon>
    </lineage>
</organism>
<gene>
    <name evidence="11" type="ORF">INT46_005362</name>
</gene>
<dbReference type="EMBL" id="JAEPRC010000184">
    <property type="protein sequence ID" value="KAG2204936.1"/>
    <property type="molecule type" value="Genomic_DNA"/>
</dbReference>
<sequence length="301" mass="33987">MFRNIVRSSNKLALANAKRNASHRLYSTAPSNKSNKPSVPAMLAVASMGFAAYYQIVQSREGKTMPRRKEFTTPQEEEALRQKKLAEVKAKREAQQLKPIPAFSPEEVTVVFVLGGPGAGKGTQCENLTKDYGFVHLSAGDLLRAEQKREGSKYGELINNYIKDGLIVPMEVTIALLEQAMKEAMKEGKGSRFLIDGFPRKMDQAIKFEEVVVPSKLVLFFECPEEVMLKRLLKRGENSGRVDDNIESIRKRFVVFTETSMPVIDAYEKQDKVKKISCDQPVDQVYQHVKSIFDDLFSEKK</sequence>
<keyword evidence="1 9" id="KW-0963">Cytoplasm</keyword>
<comment type="caution">
    <text evidence="11">The sequence shown here is derived from an EMBL/GenBank/DDBJ whole genome shotgun (WGS) entry which is preliminary data.</text>
</comment>
<evidence type="ECO:0000313" key="12">
    <source>
        <dbReference type="Proteomes" id="UP000650833"/>
    </source>
</evidence>
<dbReference type="FunFam" id="3.40.50.300:FF:000315">
    <property type="entry name" value="Adenylate kinase 1"/>
    <property type="match status" value="1"/>
</dbReference>
<feature type="binding site" evidence="9">
    <location>
        <position position="280"/>
    </location>
    <ligand>
        <name>ATP</name>
        <dbReference type="ChEBI" id="CHEBI:30616"/>
    </ligand>
</feature>
<dbReference type="CDD" id="cd01428">
    <property type="entry name" value="ADK"/>
    <property type="match status" value="1"/>
</dbReference>
<comment type="similarity">
    <text evidence="9">Belongs to the adenylate kinase family. UMP-CMP kinase subfamily.</text>
</comment>
<comment type="function">
    <text evidence="9">Catalyzes the phosphorylation of pyrimidine nucleoside monophosphates at the expense of ATP. Plays an important role in de novo pyrimidine nucleotide biosynthesis. Has preference for UMP and dUMP as phosphate acceptors, but can also use CMP, dCMP and AMP.</text>
</comment>
<evidence type="ECO:0000256" key="8">
    <source>
        <dbReference type="ARBA" id="ARBA00048116"/>
    </source>
</evidence>
<evidence type="ECO:0000256" key="5">
    <source>
        <dbReference type="ARBA" id="ARBA00022840"/>
    </source>
</evidence>
<dbReference type="Gene3D" id="3.40.50.300">
    <property type="entry name" value="P-loop containing nucleotide triphosphate hydrolases"/>
    <property type="match status" value="1"/>
</dbReference>
<evidence type="ECO:0000256" key="6">
    <source>
        <dbReference type="ARBA" id="ARBA00022975"/>
    </source>
</evidence>
<feature type="binding site" evidence="9">
    <location>
        <begin position="166"/>
        <end position="168"/>
    </location>
    <ligand>
        <name>a ribonucleoside 5'-phosphate</name>
        <dbReference type="ChEBI" id="CHEBI:58043"/>
    </ligand>
</feature>
<keyword evidence="4 9" id="KW-0418">Kinase</keyword>
<dbReference type="InterPro" id="IPR027417">
    <property type="entry name" value="P-loop_NTPase"/>
</dbReference>
<dbReference type="InterPro" id="IPR006266">
    <property type="entry name" value="UMP_CMP_kinase"/>
</dbReference>
<keyword evidence="2 9" id="KW-0808">Transferase</keyword>
<dbReference type="PROSITE" id="PS00113">
    <property type="entry name" value="ADENYLATE_KINASE"/>
    <property type="match status" value="1"/>
</dbReference>
<evidence type="ECO:0000256" key="3">
    <source>
        <dbReference type="ARBA" id="ARBA00022741"/>
    </source>
</evidence>
<accession>A0A8H7UZX7</accession>
<protein>
    <recommendedName>
        <fullName evidence="9">Uridylate kinase</fullName>
        <shortName evidence="9">UK</shortName>
        <ecNumber evidence="9">2.7.4.14</ecNumber>
    </recommendedName>
    <alternativeName>
        <fullName evidence="9">ATP:UMP phosphotransferase</fullName>
    </alternativeName>
    <alternativeName>
        <fullName evidence="9">Deoxycytidylate kinase</fullName>
        <shortName evidence="9">CK</shortName>
        <shortName evidence="9">dCMP kinase</shortName>
    </alternativeName>
    <alternativeName>
        <fullName evidence="9">Uridine monophosphate kinase</fullName>
        <shortName evidence="9">UMP kinase</shortName>
        <shortName evidence="9">UMPK</shortName>
    </alternativeName>
</protein>
<evidence type="ECO:0000256" key="1">
    <source>
        <dbReference type="ARBA" id="ARBA00022490"/>
    </source>
</evidence>
<feature type="binding site" evidence="9">
    <location>
        <position position="235"/>
    </location>
    <ligand>
        <name>ATP</name>
        <dbReference type="ChEBI" id="CHEBI:30616"/>
    </ligand>
</feature>
<dbReference type="PANTHER" id="PTHR23359">
    <property type="entry name" value="NUCLEOTIDE KINASE"/>
    <property type="match status" value="1"/>
</dbReference>
<comment type="subcellular location">
    <subcellularLocation>
        <location evidence="9">Cytoplasm</location>
    </subcellularLocation>
    <subcellularLocation>
        <location evidence="9">Nucleus</location>
    </subcellularLocation>
    <text evidence="9">Predominantly cytoplasmic.</text>
</comment>
<comment type="subunit">
    <text evidence="9">Monomer.</text>
</comment>
<dbReference type="AlphaFoldDB" id="A0A8H7UZX7"/>
<evidence type="ECO:0000256" key="10">
    <source>
        <dbReference type="SAM" id="MobiDB-lite"/>
    </source>
</evidence>
<evidence type="ECO:0000256" key="2">
    <source>
        <dbReference type="ARBA" id="ARBA00022679"/>
    </source>
</evidence>
<dbReference type="GO" id="GO:0005737">
    <property type="term" value="C:cytoplasm"/>
    <property type="evidence" value="ECO:0007669"/>
    <property type="project" value="UniProtKB-SubCell"/>
</dbReference>
<reference evidence="11" key="1">
    <citation type="submission" date="2020-12" db="EMBL/GenBank/DDBJ databases">
        <title>Metabolic potential, ecology and presence of endohyphal bacteria is reflected in genomic diversity of Mucoromycotina.</title>
        <authorList>
            <person name="Muszewska A."/>
            <person name="Okrasinska A."/>
            <person name="Steczkiewicz K."/>
            <person name="Drgas O."/>
            <person name="Orlowska M."/>
            <person name="Perlinska-Lenart U."/>
            <person name="Aleksandrzak-Piekarczyk T."/>
            <person name="Szatraj K."/>
            <person name="Zielenkiewicz U."/>
            <person name="Pilsyk S."/>
            <person name="Malc E."/>
            <person name="Mieczkowski P."/>
            <person name="Kruszewska J.S."/>
            <person name="Biernat P."/>
            <person name="Pawlowska J."/>
        </authorList>
    </citation>
    <scope>NUCLEOTIDE SEQUENCE</scope>
    <source>
        <strain evidence="11">CBS 226.32</strain>
    </source>
</reference>
<dbReference type="InterPro" id="IPR033690">
    <property type="entry name" value="Adenylat_kinase_CS"/>
</dbReference>
<dbReference type="GO" id="GO:0005634">
    <property type="term" value="C:nucleus"/>
    <property type="evidence" value="ECO:0007669"/>
    <property type="project" value="UniProtKB-SubCell"/>
</dbReference>
<dbReference type="Pfam" id="PF00406">
    <property type="entry name" value="ADK"/>
    <property type="match status" value="1"/>
</dbReference>
<evidence type="ECO:0000256" key="7">
    <source>
        <dbReference type="ARBA" id="ARBA00023242"/>
    </source>
</evidence>
<proteinExistence type="inferred from homology"/>
<keyword evidence="6 9" id="KW-0665">Pyrimidine biosynthesis</keyword>
<feature type="binding site" evidence="9">
    <location>
        <position position="241"/>
    </location>
    <ligand>
        <name>a ribonucleoside 5'-phosphate</name>
        <dbReference type="ChEBI" id="CHEBI:58043"/>
    </ligand>
</feature>
<dbReference type="GO" id="GO:0006221">
    <property type="term" value="P:pyrimidine nucleotide biosynthetic process"/>
    <property type="evidence" value="ECO:0007669"/>
    <property type="project" value="UniProtKB-UniRule"/>
</dbReference>
<feature type="region of interest" description="LID" evidence="9">
    <location>
        <begin position="234"/>
        <end position="244"/>
    </location>
</feature>
<dbReference type="NCBIfam" id="TIGR01359">
    <property type="entry name" value="UMP_CMP_kin_fam"/>
    <property type="match status" value="1"/>
</dbReference>
<comment type="catalytic activity">
    <reaction evidence="8 9">
        <text>UMP + ATP = UDP + ADP</text>
        <dbReference type="Rhea" id="RHEA:24400"/>
        <dbReference type="ChEBI" id="CHEBI:30616"/>
        <dbReference type="ChEBI" id="CHEBI:57865"/>
        <dbReference type="ChEBI" id="CHEBI:58223"/>
        <dbReference type="ChEBI" id="CHEBI:456216"/>
        <dbReference type="EC" id="2.7.4.14"/>
    </reaction>
</comment>
<dbReference type="EC" id="2.7.4.14" evidence="9"/>
<dbReference type="GO" id="GO:0016776">
    <property type="term" value="F:phosphotransferase activity, phosphate group as acceptor"/>
    <property type="evidence" value="ECO:0007669"/>
    <property type="project" value="InterPro"/>
</dbReference>
<dbReference type="HAMAP" id="MF_03172">
    <property type="entry name" value="Adenylate_kinase_UMP_CMP_kin"/>
    <property type="match status" value="1"/>
</dbReference>
<dbReference type="GO" id="GO:0006207">
    <property type="term" value="P:'de novo' pyrimidine nucleobase biosynthetic process"/>
    <property type="evidence" value="ECO:0007669"/>
    <property type="project" value="InterPro"/>
</dbReference>
<feature type="binding site" evidence="9">
    <location>
        <position position="204"/>
    </location>
    <ligand>
        <name>a ribonucleoside 5'-phosphate</name>
        <dbReference type="ChEBI" id="CHEBI:58043"/>
    </ligand>
</feature>
<feature type="region of interest" description="Disordered" evidence="10">
    <location>
        <begin position="16"/>
        <end position="38"/>
    </location>
</feature>
<comment type="cofactor">
    <cofactor evidence="9">
        <name>Mg(2+)</name>
        <dbReference type="ChEBI" id="CHEBI:18420"/>
    </cofactor>
    <text evidence="9">Binds 1 Mg(2+) ion per monomer.</text>
</comment>
<dbReference type="SUPFAM" id="SSF52540">
    <property type="entry name" value="P-loop containing nucleoside triphosphate hydrolases"/>
    <property type="match status" value="1"/>
</dbReference>
<keyword evidence="12" id="KW-1185">Reference proteome</keyword>
<evidence type="ECO:0000313" key="11">
    <source>
        <dbReference type="EMBL" id="KAG2204936.1"/>
    </source>
</evidence>
<evidence type="ECO:0000256" key="9">
    <source>
        <dbReference type="HAMAP-Rule" id="MF_03172"/>
    </source>
</evidence>
<feature type="binding site" evidence="9">
    <location>
        <begin position="118"/>
        <end position="123"/>
    </location>
    <ligand>
        <name>ATP</name>
        <dbReference type="ChEBI" id="CHEBI:30616"/>
    </ligand>
</feature>
<evidence type="ECO:0000256" key="4">
    <source>
        <dbReference type="ARBA" id="ARBA00022777"/>
    </source>
</evidence>
<feature type="binding site" evidence="9">
    <location>
        <begin position="197"/>
        <end position="200"/>
    </location>
    <ligand>
        <name>a ribonucleoside 5'-phosphate</name>
        <dbReference type="ChEBI" id="CHEBI:58043"/>
    </ligand>
</feature>
<keyword evidence="5 9" id="KW-0067">ATP-binding</keyword>
<dbReference type="PRINTS" id="PR00094">
    <property type="entry name" value="ADENYLTKNASE"/>
</dbReference>
<dbReference type="GO" id="GO:0009123">
    <property type="term" value="P:nucleoside monophosphate metabolic process"/>
    <property type="evidence" value="ECO:0007669"/>
    <property type="project" value="UniProtKB-ARBA"/>
</dbReference>
<keyword evidence="3 9" id="KW-0547">Nucleotide-binding</keyword>
<name>A0A8H7UZX7_9FUNG</name>
<feature type="region of interest" description="NMPbind" evidence="9">
    <location>
        <begin position="138"/>
        <end position="168"/>
    </location>
</feature>
<keyword evidence="7 9" id="KW-0539">Nucleus</keyword>
<dbReference type="HAMAP" id="MF_00235">
    <property type="entry name" value="Adenylate_kinase_Adk"/>
    <property type="match status" value="1"/>
</dbReference>
<comment type="domain">
    <text evidence="9">Consists of three domains, a large central CORE domain and two small peripheral domains, NMPbind and LID, which undergo movements during catalysis. The LID domain closes over the site of phosphoryl transfer upon ATP binding. Assembling and dissambling the active center during each catalytic cycle provides an effective means to prevent ATP hydrolysis.</text>
</comment>
<dbReference type="Proteomes" id="UP000650833">
    <property type="component" value="Unassembled WGS sequence"/>
</dbReference>